<keyword evidence="4" id="KW-1185">Reference proteome</keyword>
<dbReference type="PANTHER" id="PTHR23088:SF27">
    <property type="entry name" value="DEAMINATED GLUTATHIONE AMIDASE"/>
    <property type="match status" value="1"/>
</dbReference>
<accession>A0A1B8QDC6</accession>
<dbReference type="Proteomes" id="UP000092616">
    <property type="component" value="Unassembled WGS sequence"/>
</dbReference>
<reference evidence="3 4" key="1">
    <citation type="submission" date="2016-06" db="EMBL/GenBank/DDBJ databases">
        <title>Draft genome of Moraxella atlantae CCUG 59586.</title>
        <authorList>
            <person name="Salva-Serra F."/>
            <person name="Engstrom-Jakobsson H."/>
            <person name="Thorell K."/>
            <person name="Gonzales-Siles L."/>
            <person name="Karlsson R."/>
            <person name="Boulund F."/>
            <person name="Engstrand L."/>
            <person name="Kristiansson E."/>
            <person name="Moore E."/>
        </authorList>
    </citation>
    <scope>NUCLEOTIDE SEQUENCE [LARGE SCALE GENOMIC DNA]</scope>
    <source>
        <strain evidence="3 4">CCUG 59586</strain>
    </source>
</reference>
<evidence type="ECO:0000313" key="4">
    <source>
        <dbReference type="Proteomes" id="UP000092616"/>
    </source>
</evidence>
<dbReference type="PROSITE" id="PS50263">
    <property type="entry name" value="CN_HYDROLASE"/>
    <property type="match status" value="1"/>
</dbReference>
<dbReference type="RefSeq" id="WP_067337326.1">
    <property type="nucleotide sequence ID" value="NZ_LZNA01000041.1"/>
</dbReference>
<feature type="domain" description="CN hydrolase" evidence="2">
    <location>
        <begin position="12"/>
        <end position="274"/>
    </location>
</feature>
<feature type="compositionally biased region" description="Low complexity" evidence="1">
    <location>
        <begin position="336"/>
        <end position="348"/>
    </location>
</feature>
<sequence>MPRLLSSAHLSDTPTLALAELNSQGTLFTNLCQIEAAVQLAAASNASLVVLPENAFCFGNQALAAPFFDALKDWAGQLARVYGVYLLAGTLPCQYRPDGSRIFGDKLRQVSLLFDPAGDCIARYDKIHLFKAQVADTTGNYDESQTFEAGDTLTVAATELGNIGLMVCYDLRFAHLAIRLREAGAQLITAPSAFTRATGRLHWQVLLTARALDSQCLVAGCGQFGEHVFYKHGQRECRQTWEHSLLVDANGQPLATSSIALPVYDTHQDTDTDTARYPLSLAANSWLPTAADNAHTIPIPQAGRVLLGNWQREAQSQIRQQLDLAYSRQQAAGTWQTPHQTPTPQISG</sequence>
<dbReference type="AlphaFoldDB" id="A0A1B8QDC6"/>
<protein>
    <recommendedName>
        <fullName evidence="2">CN hydrolase domain-containing protein</fullName>
    </recommendedName>
</protein>
<evidence type="ECO:0000259" key="2">
    <source>
        <dbReference type="PROSITE" id="PS50263"/>
    </source>
</evidence>
<feature type="region of interest" description="Disordered" evidence="1">
    <location>
        <begin position="329"/>
        <end position="348"/>
    </location>
</feature>
<dbReference type="EMBL" id="LZNA01000041">
    <property type="protein sequence ID" value="OBX79596.1"/>
    <property type="molecule type" value="Genomic_DNA"/>
</dbReference>
<proteinExistence type="predicted"/>
<organism evidence="3 4">
    <name type="scientific">Faucicola atlantae</name>
    <dbReference type="NCBI Taxonomy" id="34059"/>
    <lineage>
        <taxon>Bacteria</taxon>
        <taxon>Pseudomonadati</taxon>
        <taxon>Pseudomonadota</taxon>
        <taxon>Gammaproteobacteria</taxon>
        <taxon>Moraxellales</taxon>
        <taxon>Moraxellaceae</taxon>
        <taxon>Faucicola</taxon>
    </lineage>
</organism>
<dbReference type="PANTHER" id="PTHR23088">
    <property type="entry name" value="NITRILASE-RELATED"/>
    <property type="match status" value="1"/>
</dbReference>
<evidence type="ECO:0000313" key="3">
    <source>
        <dbReference type="EMBL" id="OBX79596.1"/>
    </source>
</evidence>
<name>A0A1B8QDC6_9GAMM</name>
<gene>
    <name evidence="3" type="ORF">A9306_08715</name>
</gene>
<dbReference type="Pfam" id="PF00795">
    <property type="entry name" value="CN_hydrolase"/>
    <property type="match status" value="1"/>
</dbReference>
<comment type="caution">
    <text evidence="3">The sequence shown here is derived from an EMBL/GenBank/DDBJ whole genome shotgun (WGS) entry which is preliminary data.</text>
</comment>
<dbReference type="SUPFAM" id="SSF56317">
    <property type="entry name" value="Carbon-nitrogen hydrolase"/>
    <property type="match status" value="1"/>
</dbReference>
<dbReference type="Gene3D" id="3.60.110.10">
    <property type="entry name" value="Carbon-nitrogen hydrolase"/>
    <property type="match status" value="1"/>
</dbReference>
<evidence type="ECO:0000256" key="1">
    <source>
        <dbReference type="SAM" id="MobiDB-lite"/>
    </source>
</evidence>
<dbReference type="InterPro" id="IPR036526">
    <property type="entry name" value="C-N_Hydrolase_sf"/>
</dbReference>
<dbReference type="InterPro" id="IPR003010">
    <property type="entry name" value="C-N_Hydrolase"/>
</dbReference>